<evidence type="ECO:0008006" key="10">
    <source>
        <dbReference type="Google" id="ProtNLM"/>
    </source>
</evidence>
<dbReference type="Proteomes" id="UP000823775">
    <property type="component" value="Unassembled WGS sequence"/>
</dbReference>
<dbReference type="InterPro" id="IPR001128">
    <property type="entry name" value="Cyt_P450"/>
</dbReference>
<evidence type="ECO:0000256" key="3">
    <source>
        <dbReference type="ARBA" id="ARBA00022617"/>
    </source>
</evidence>
<evidence type="ECO:0000256" key="4">
    <source>
        <dbReference type="ARBA" id="ARBA00022723"/>
    </source>
</evidence>
<proteinExistence type="inferred from homology"/>
<comment type="cofactor">
    <cofactor evidence="1">
        <name>heme</name>
        <dbReference type="ChEBI" id="CHEBI:30413"/>
    </cofactor>
</comment>
<evidence type="ECO:0000256" key="5">
    <source>
        <dbReference type="ARBA" id="ARBA00023002"/>
    </source>
</evidence>
<keyword evidence="5 7" id="KW-0560">Oxidoreductase</keyword>
<dbReference type="CDD" id="cd11072">
    <property type="entry name" value="CYP71-like"/>
    <property type="match status" value="1"/>
</dbReference>
<organism evidence="8 9">
    <name type="scientific">Datura stramonium</name>
    <name type="common">Jimsonweed</name>
    <name type="synonym">Common thornapple</name>
    <dbReference type="NCBI Taxonomy" id="4076"/>
    <lineage>
        <taxon>Eukaryota</taxon>
        <taxon>Viridiplantae</taxon>
        <taxon>Streptophyta</taxon>
        <taxon>Embryophyta</taxon>
        <taxon>Tracheophyta</taxon>
        <taxon>Spermatophyta</taxon>
        <taxon>Magnoliopsida</taxon>
        <taxon>eudicotyledons</taxon>
        <taxon>Gunneridae</taxon>
        <taxon>Pentapetalae</taxon>
        <taxon>asterids</taxon>
        <taxon>lamiids</taxon>
        <taxon>Solanales</taxon>
        <taxon>Solanaceae</taxon>
        <taxon>Solanoideae</taxon>
        <taxon>Datureae</taxon>
        <taxon>Datura</taxon>
    </lineage>
</organism>
<accession>A0ABS8T2C0</accession>
<comment type="caution">
    <text evidence="8">The sequence shown here is derived from an EMBL/GenBank/DDBJ whole genome shotgun (WGS) entry which is preliminary data.</text>
</comment>
<dbReference type="PANTHER" id="PTHR47955">
    <property type="entry name" value="CYTOCHROME P450 FAMILY 71 PROTEIN"/>
    <property type="match status" value="1"/>
</dbReference>
<keyword evidence="9" id="KW-1185">Reference proteome</keyword>
<gene>
    <name evidence="8" type="ORF">HAX54_053429</name>
</gene>
<evidence type="ECO:0000256" key="2">
    <source>
        <dbReference type="ARBA" id="ARBA00010617"/>
    </source>
</evidence>
<dbReference type="InterPro" id="IPR036396">
    <property type="entry name" value="Cyt_P450_sf"/>
</dbReference>
<evidence type="ECO:0000256" key="6">
    <source>
        <dbReference type="ARBA" id="ARBA00023004"/>
    </source>
</evidence>
<dbReference type="InterPro" id="IPR017972">
    <property type="entry name" value="Cyt_P450_CS"/>
</dbReference>
<dbReference type="PANTHER" id="PTHR47955:SF15">
    <property type="entry name" value="CYTOCHROME P450 71A2-LIKE"/>
    <property type="match status" value="1"/>
</dbReference>
<keyword evidence="3 7" id="KW-0349">Heme</keyword>
<dbReference type="PRINTS" id="PR00385">
    <property type="entry name" value="P450"/>
</dbReference>
<evidence type="ECO:0000313" key="8">
    <source>
        <dbReference type="EMBL" id="MCD7464799.1"/>
    </source>
</evidence>
<keyword evidence="4 7" id="KW-0479">Metal-binding</keyword>
<dbReference type="InterPro" id="IPR002401">
    <property type="entry name" value="Cyt_P450_E_grp-I"/>
</dbReference>
<evidence type="ECO:0000313" key="9">
    <source>
        <dbReference type="Proteomes" id="UP000823775"/>
    </source>
</evidence>
<comment type="similarity">
    <text evidence="2 7">Belongs to the cytochrome P450 family.</text>
</comment>
<dbReference type="EMBL" id="JACEIK010000994">
    <property type="protein sequence ID" value="MCD7464799.1"/>
    <property type="molecule type" value="Genomic_DNA"/>
</dbReference>
<dbReference type="SUPFAM" id="SSF48264">
    <property type="entry name" value="Cytochrome P450"/>
    <property type="match status" value="1"/>
</dbReference>
<keyword evidence="7" id="KW-0503">Monooxygenase</keyword>
<dbReference type="Pfam" id="PF00067">
    <property type="entry name" value="p450"/>
    <property type="match status" value="1"/>
</dbReference>
<dbReference type="Gene3D" id="1.10.630.10">
    <property type="entry name" value="Cytochrome P450"/>
    <property type="match status" value="1"/>
</dbReference>
<evidence type="ECO:0000256" key="1">
    <source>
        <dbReference type="ARBA" id="ARBA00001971"/>
    </source>
</evidence>
<evidence type="ECO:0000256" key="7">
    <source>
        <dbReference type="RuleBase" id="RU000461"/>
    </source>
</evidence>
<protein>
    <recommendedName>
        <fullName evidence="10">Cytochrome P450</fullName>
    </recommendedName>
</protein>
<dbReference type="PRINTS" id="PR00463">
    <property type="entry name" value="EP450I"/>
</dbReference>
<keyword evidence="6 7" id="KW-0408">Iron</keyword>
<name>A0ABS8T2C0_DATST</name>
<reference evidence="8 9" key="1">
    <citation type="journal article" date="2021" name="BMC Genomics">
        <title>Datura genome reveals duplications of psychoactive alkaloid biosynthetic genes and high mutation rate following tissue culture.</title>
        <authorList>
            <person name="Rajewski A."/>
            <person name="Carter-House D."/>
            <person name="Stajich J."/>
            <person name="Litt A."/>
        </authorList>
    </citation>
    <scope>NUCLEOTIDE SEQUENCE [LARGE SCALE GENOMIC DNA]</scope>
    <source>
        <strain evidence="8">AR-01</strain>
    </source>
</reference>
<sequence>MILLPLSLLSSLISILFIAILLKCFCKTQKKLPPSPWKLPVIGNLHQLSKHPHHSLQTLSQKHGPLMLLQLGKIPALVVSSADAAHEILKTHDLVFSNRAKTSVHDRLLYGSKDMAFASYGEYWRQVRSICVIQLLSNTRVQSFSGVREEETFLMVKKIRGLCSVSRPFGINLSDILGEFTSDVFCRIGLGRKYSDGEIANKFKFLLKETVGLLGEFNVGSYIPWLRWVNLFNGLDERVEIVAKEFDEFLQRVVDEHRDYKSKNSDVGTTDFVDILLELQRQGMGGFSIQIDTVKAVILDMFLAGSGSIFALIEWSMTELLRNPKILEKLQNEVRQIAHGKSCVTENDVPKMQYLKAVTKESLRLHPPIPVIPRESIQDTRVMGYDIAAKTQVFINAWAIGRDLSLWENPEEFQPERFFQTDIDFKGFNFEFIPFGSGRRSCPGSQFTLAVSELALANLLLNFNFELVDRPKAKDLDILESTGVAVHKKYPLFVIATPCSC</sequence>
<dbReference type="PROSITE" id="PS00086">
    <property type="entry name" value="CYTOCHROME_P450"/>
    <property type="match status" value="1"/>
</dbReference>